<keyword evidence="2" id="KW-1185">Reference proteome</keyword>
<dbReference type="Pfam" id="PF01042">
    <property type="entry name" value="Ribonuc_L-PSP"/>
    <property type="match status" value="1"/>
</dbReference>
<protein>
    <submittedName>
        <fullName evidence="1">Endoribonuclease L-PSP</fullName>
    </submittedName>
</protein>
<gene>
    <name evidence="1" type="ordered locus">Cwoe_0935</name>
</gene>
<dbReference type="SUPFAM" id="SSF55298">
    <property type="entry name" value="YjgF-like"/>
    <property type="match status" value="1"/>
</dbReference>
<dbReference type="InterPro" id="IPR006175">
    <property type="entry name" value="YjgF/YER057c/UK114"/>
</dbReference>
<dbReference type="OrthoDB" id="9799840at2"/>
<dbReference type="STRING" id="469383.Cwoe_0935"/>
<dbReference type="RefSeq" id="WP_012932421.1">
    <property type="nucleotide sequence ID" value="NC_013739.1"/>
</dbReference>
<dbReference type="PANTHER" id="PTHR43857">
    <property type="entry name" value="BLR7761 PROTEIN"/>
    <property type="match status" value="1"/>
</dbReference>
<dbReference type="Gene3D" id="3.30.1330.40">
    <property type="entry name" value="RutC-like"/>
    <property type="match status" value="1"/>
</dbReference>
<sequence>MHTVRSGSPFEQLASYSRAARIGDIVAVSGTAALDETGVSLFPGDPAAQTREALMRALEAAAALGARREDVVRTRIYLLAGTEWRGAVEAHGAIFRGVDPANTTLHVAELIPQDCLVEVELDAVASGPVSERASS</sequence>
<evidence type="ECO:0000313" key="2">
    <source>
        <dbReference type="Proteomes" id="UP000008229"/>
    </source>
</evidence>
<dbReference type="PANTHER" id="PTHR43857:SF1">
    <property type="entry name" value="YJGH FAMILY PROTEIN"/>
    <property type="match status" value="1"/>
</dbReference>
<organism evidence="1 2">
    <name type="scientific">Conexibacter woesei (strain DSM 14684 / CCUG 47730 / CIP 108061 / JCM 11494 / NBRC 100937 / ID131577)</name>
    <dbReference type="NCBI Taxonomy" id="469383"/>
    <lineage>
        <taxon>Bacteria</taxon>
        <taxon>Bacillati</taxon>
        <taxon>Actinomycetota</taxon>
        <taxon>Thermoleophilia</taxon>
        <taxon>Solirubrobacterales</taxon>
        <taxon>Conexibacteraceae</taxon>
        <taxon>Conexibacter</taxon>
    </lineage>
</organism>
<proteinExistence type="predicted"/>
<reference evidence="2" key="2">
    <citation type="submission" date="2010-01" db="EMBL/GenBank/DDBJ databases">
        <title>The complete genome of Conexibacter woesei DSM 14684.</title>
        <authorList>
            <consortium name="US DOE Joint Genome Institute (JGI-PGF)"/>
            <person name="Lucas S."/>
            <person name="Copeland A."/>
            <person name="Lapidus A."/>
            <person name="Glavina del Rio T."/>
            <person name="Dalin E."/>
            <person name="Tice H."/>
            <person name="Bruce D."/>
            <person name="Goodwin L."/>
            <person name="Pitluck S."/>
            <person name="Kyrpides N."/>
            <person name="Mavromatis K."/>
            <person name="Ivanova N."/>
            <person name="Mikhailova N."/>
            <person name="Chertkov O."/>
            <person name="Brettin T."/>
            <person name="Detter J.C."/>
            <person name="Han C."/>
            <person name="Larimer F."/>
            <person name="Land M."/>
            <person name="Hauser L."/>
            <person name="Markowitz V."/>
            <person name="Cheng J.-F."/>
            <person name="Hugenholtz P."/>
            <person name="Woyke T."/>
            <person name="Wu D."/>
            <person name="Pukall R."/>
            <person name="Steenblock K."/>
            <person name="Schneider S."/>
            <person name="Klenk H.-P."/>
            <person name="Eisen J.A."/>
        </authorList>
    </citation>
    <scope>NUCLEOTIDE SEQUENCE [LARGE SCALE GENOMIC DNA]</scope>
    <source>
        <strain evidence="2">DSM 14684 / CIP 108061 / JCM 11494 / NBRC 100937 / ID131577</strain>
    </source>
</reference>
<reference evidence="1 2" key="1">
    <citation type="journal article" date="2010" name="Stand. Genomic Sci.">
        <title>Complete genome sequence of Conexibacter woesei type strain (ID131577).</title>
        <authorList>
            <person name="Pukall R."/>
            <person name="Lapidus A."/>
            <person name="Glavina Del Rio T."/>
            <person name="Copeland A."/>
            <person name="Tice H."/>
            <person name="Cheng J.-F."/>
            <person name="Lucas S."/>
            <person name="Chen F."/>
            <person name="Nolan M."/>
            <person name="Bruce D."/>
            <person name="Goodwin L."/>
            <person name="Pitluck S."/>
            <person name="Mavromatis K."/>
            <person name="Ivanova N."/>
            <person name="Ovchinnikova G."/>
            <person name="Pati A."/>
            <person name="Chen A."/>
            <person name="Palaniappan K."/>
            <person name="Land M."/>
            <person name="Hauser L."/>
            <person name="Chang Y.-J."/>
            <person name="Jeffries C.D."/>
            <person name="Chain P."/>
            <person name="Meincke L."/>
            <person name="Sims D."/>
            <person name="Brettin T."/>
            <person name="Detter J.C."/>
            <person name="Rohde M."/>
            <person name="Goeker M."/>
            <person name="Bristow J."/>
            <person name="Eisen J.A."/>
            <person name="Markowitz V."/>
            <person name="Kyrpides N.C."/>
            <person name="Klenk H.-P."/>
            <person name="Hugenholtz P."/>
        </authorList>
    </citation>
    <scope>NUCLEOTIDE SEQUENCE [LARGE SCALE GENOMIC DNA]</scope>
    <source>
        <strain evidence="2">DSM 14684 / CIP 108061 / JCM 11494 / NBRC 100937 / ID131577</strain>
    </source>
</reference>
<dbReference type="AlphaFoldDB" id="D3FBJ9"/>
<evidence type="ECO:0000313" key="1">
    <source>
        <dbReference type="EMBL" id="ADB49368.1"/>
    </source>
</evidence>
<dbReference type="eggNOG" id="COG0251">
    <property type="taxonomic scope" value="Bacteria"/>
</dbReference>
<name>D3FBJ9_CONWI</name>
<dbReference type="EMBL" id="CP001854">
    <property type="protein sequence ID" value="ADB49368.1"/>
    <property type="molecule type" value="Genomic_DNA"/>
</dbReference>
<dbReference type="KEGG" id="cwo:Cwoe_0935"/>
<dbReference type="HOGENOM" id="CLU_100715_5_1_11"/>
<dbReference type="Proteomes" id="UP000008229">
    <property type="component" value="Chromosome"/>
</dbReference>
<accession>D3FBJ9</accession>
<dbReference type="InterPro" id="IPR035959">
    <property type="entry name" value="RutC-like_sf"/>
</dbReference>